<name>A0A5E6ZQL9_PSEFL</name>
<gene>
    <name evidence="3" type="primary">pucA</name>
    <name evidence="3" type="ORF">PS723_00263</name>
</gene>
<evidence type="ECO:0000259" key="2">
    <source>
        <dbReference type="Pfam" id="PF13478"/>
    </source>
</evidence>
<accession>A0A5E6ZQL9</accession>
<organism evidence="3 4">
    <name type="scientific">Pseudomonas fluorescens</name>
    <dbReference type="NCBI Taxonomy" id="294"/>
    <lineage>
        <taxon>Bacteria</taxon>
        <taxon>Pseudomonadati</taxon>
        <taxon>Pseudomonadota</taxon>
        <taxon>Gammaproteobacteria</taxon>
        <taxon>Pseudomonadales</taxon>
        <taxon>Pseudomonadaceae</taxon>
        <taxon>Pseudomonas</taxon>
    </lineage>
</organism>
<dbReference type="AlphaFoldDB" id="A0A5E6ZQL9"/>
<dbReference type="OrthoDB" id="9815497at2"/>
<dbReference type="RefSeq" id="WP_150801886.1">
    <property type="nucleotide sequence ID" value="NZ_CABVHY010000001.1"/>
</dbReference>
<dbReference type="Gene3D" id="3.40.50.720">
    <property type="entry name" value="NAD(P)-binding Rossmann-like Domain"/>
    <property type="match status" value="1"/>
</dbReference>
<dbReference type="EMBL" id="CABVHY010000001">
    <property type="protein sequence ID" value="VVN68656.1"/>
    <property type="molecule type" value="Genomic_DNA"/>
</dbReference>
<dbReference type="PANTHER" id="PTHR30388">
    <property type="entry name" value="ALDEHYDE OXIDOREDUCTASE MOLYBDENUM COFACTOR ASSEMBLY PROTEIN"/>
    <property type="match status" value="1"/>
</dbReference>
<dbReference type="InterPro" id="IPR003777">
    <property type="entry name" value="XdhC_CoxI"/>
</dbReference>
<keyword evidence="3" id="KW-0560">Oxidoreductase</keyword>
<reference evidence="3 4" key="1">
    <citation type="submission" date="2019-09" db="EMBL/GenBank/DDBJ databases">
        <authorList>
            <person name="Chandra G."/>
            <person name="Truman W A."/>
        </authorList>
    </citation>
    <scope>NUCLEOTIDE SEQUENCE [LARGE SCALE GENOMIC DNA]</scope>
    <source>
        <strain evidence="3">PS723</strain>
    </source>
</reference>
<sequence length="397" mass="43024">MSDLYSLLDALDQADSAKTDAVLATVVKVEGSAYRRPGARMLIPLYGSTVGTISGGCLEQELAKKAWWLTESGEAVVRRYSTAAQEEEDADDEDAALTFGLGCNGTVHVLLERHATGKKSLLLDVLQRVKASGQPAALATVIAAGRKSRVRIGARMGLTSSMNPCEGMYCQALEHTLRGDLHSTLERKKSSLMIYQSGADEVEVFLEYIAPQRQLVIFGAGHDAQPLVRFARDLNWHVTVVDGRAHFARPERFPGANQVLVAPIDEPFNLSGAVDGAAVVVMTHSYRQDRHWLQNVLHCSPAYVGQLGPRERTERLLDEMGALACSPEVLPRLHYPIGLDLGGDTPASVALAIVGEITAYLNKRGGGMLKYRKTTIHQACEATHSPVVGGLQEKMEA</sequence>
<protein>
    <submittedName>
        <fullName evidence="3">Putative xanthine dehydrogenase subunit A</fullName>
        <ecNumber evidence="3">1.17.1.4</ecNumber>
    </submittedName>
</protein>
<feature type="domain" description="XdhC- CoxI" evidence="1">
    <location>
        <begin position="17"/>
        <end position="80"/>
    </location>
</feature>
<dbReference type="InterPro" id="IPR027051">
    <property type="entry name" value="XdhC_Rossmann_dom"/>
</dbReference>
<dbReference type="InterPro" id="IPR052698">
    <property type="entry name" value="MoCofactor_Util/Proc"/>
</dbReference>
<evidence type="ECO:0000313" key="4">
    <source>
        <dbReference type="Proteomes" id="UP000379480"/>
    </source>
</evidence>
<dbReference type="Proteomes" id="UP000379480">
    <property type="component" value="Unassembled WGS sequence"/>
</dbReference>
<evidence type="ECO:0000259" key="1">
    <source>
        <dbReference type="Pfam" id="PF02625"/>
    </source>
</evidence>
<feature type="domain" description="XdhC Rossmann" evidence="2">
    <location>
        <begin position="215"/>
        <end position="357"/>
    </location>
</feature>
<proteinExistence type="predicted"/>
<dbReference type="Pfam" id="PF13478">
    <property type="entry name" value="XdhC_C"/>
    <property type="match status" value="1"/>
</dbReference>
<dbReference type="EC" id="1.17.1.4" evidence="3"/>
<dbReference type="PANTHER" id="PTHR30388:SF6">
    <property type="entry name" value="XANTHINE DEHYDROGENASE SUBUNIT A-RELATED"/>
    <property type="match status" value="1"/>
</dbReference>
<evidence type="ECO:0000313" key="3">
    <source>
        <dbReference type="EMBL" id="VVN68656.1"/>
    </source>
</evidence>
<dbReference type="Pfam" id="PF02625">
    <property type="entry name" value="XdhC_CoxI"/>
    <property type="match status" value="1"/>
</dbReference>
<dbReference type="GO" id="GO:0004854">
    <property type="term" value="F:xanthine dehydrogenase activity"/>
    <property type="evidence" value="ECO:0007669"/>
    <property type="project" value="UniProtKB-EC"/>
</dbReference>